<organism evidence="2 3">
    <name type="scientific">Kineobactrum salinum</name>
    <dbReference type="NCBI Taxonomy" id="2708301"/>
    <lineage>
        <taxon>Bacteria</taxon>
        <taxon>Pseudomonadati</taxon>
        <taxon>Pseudomonadota</taxon>
        <taxon>Gammaproteobacteria</taxon>
        <taxon>Cellvibrionales</taxon>
        <taxon>Halieaceae</taxon>
        <taxon>Kineobactrum</taxon>
    </lineage>
</organism>
<dbReference type="InterPro" id="IPR003709">
    <property type="entry name" value="VanY-like_core_dom"/>
</dbReference>
<evidence type="ECO:0000313" key="3">
    <source>
        <dbReference type="Proteomes" id="UP000477680"/>
    </source>
</evidence>
<dbReference type="Proteomes" id="UP000477680">
    <property type="component" value="Chromosome"/>
</dbReference>
<dbReference type="KEGG" id="kim:G3T16_05125"/>
<accession>A0A6C0U8W6</accession>
<dbReference type="InterPro" id="IPR052179">
    <property type="entry name" value="DD-CPase-like"/>
</dbReference>
<protein>
    <submittedName>
        <fullName evidence="2">M15 family metallopeptidase</fullName>
    </submittedName>
</protein>
<dbReference type="SUPFAM" id="SSF55166">
    <property type="entry name" value="Hedgehog/DD-peptidase"/>
    <property type="match status" value="1"/>
</dbReference>
<evidence type="ECO:0000259" key="1">
    <source>
        <dbReference type="Pfam" id="PF02557"/>
    </source>
</evidence>
<dbReference type="EMBL" id="CP048711">
    <property type="protein sequence ID" value="QIB67547.1"/>
    <property type="molecule type" value="Genomic_DNA"/>
</dbReference>
<feature type="domain" description="D-alanyl-D-alanine carboxypeptidase-like core" evidence="1">
    <location>
        <begin position="32"/>
        <end position="190"/>
    </location>
</feature>
<dbReference type="GO" id="GO:0008233">
    <property type="term" value="F:peptidase activity"/>
    <property type="evidence" value="ECO:0007669"/>
    <property type="project" value="InterPro"/>
</dbReference>
<keyword evidence="3" id="KW-1185">Reference proteome</keyword>
<proteinExistence type="predicted"/>
<evidence type="ECO:0000313" key="2">
    <source>
        <dbReference type="EMBL" id="QIB67547.1"/>
    </source>
</evidence>
<name>A0A6C0U8W6_9GAMM</name>
<dbReference type="PANTHER" id="PTHR34385:SF1">
    <property type="entry name" value="PEPTIDOGLYCAN L-ALANYL-D-GLUTAMATE ENDOPEPTIDASE CWLK"/>
    <property type="match status" value="1"/>
</dbReference>
<dbReference type="InterPro" id="IPR009045">
    <property type="entry name" value="Zn_M74/Hedgehog-like"/>
</dbReference>
<dbReference type="GO" id="GO:0006508">
    <property type="term" value="P:proteolysis"/>
    <property type="evidence" value="ECO:0007669"/>
    <property type="project" value="InterPro"/>
</dbReference>
<dbReference type="AlphaFoldDB" id="A0A6C0U8W6"/>
<gene>
    <name evidence="2" type="ORF">G3T16_05125</name>
</gene>
<dbReference type="PANTHER" id="PTHR34385">
    <property type="entry name" value="D-ALANYL-D-ALANINE CARBOXYPEPTIDASE"/>
    <property type="match status" value="1"/>
</dbReference>
<sequence>MCTAGGVVSTGLTVAQLTGRDDSGLLTLDGGQRLHPAAAEAFARLQRDAAVAGFGLAIASGYRSYERQRLIWNGKASGQRPVHDDRGNAVDVLHLDPVSRLHAILRFSALPGTSRHHWGTDLDIYDNRAVAADYPLQLSPQEVAPDGPFAPLHQWLDERMAAGESHGFFRPYGHDRGGVAAERWHLSYAPLAVACERGVTAAVLHECWDCDSGELLLRDQVEAQLPELLARYVAVDRDWCPARYHHSTPSDLS</sequence>
<dbReference type="CDD" id="cd14847">
    <property type="entry name" value="DD-carboxypeptidase_like"/>
    <property type="match status" value="1"/>
</dbReference>
<dbReference type="Pfam" id="PF02557">
    <property type="entry name" value="VanY"/>
    <property type="match status" value="1"/>
</dbReference>
<reference evidence="2 3" key="1">
    <citation type="submission" date="2020-02" db="EMBL/GenBank/DDBJ databases">
        <title>Genome sequencing for Kineobactrum sp. M2.</title>
        <authorList>
            <person name="Park S.-J."/>
        </authorList>
    </citation>
    <scope>NUCLEOTIDE SEQUENCE [LARGE SCALE GENOMIC DNA]</scope>
    <source>
        <strain evidence="2 3">M2</strain>
    </source>
</reference>
<dbReference type="Gene3D" id="3.30.1380.10">
    <property type="match status" value="1"/>
</dbReference>